<dbReference type="InterPro" id="IPR000873">
    <property type="entry name" value="AMP-dep_synth/lig_dom"/>
</dbReference>
<dbReference type="FunFam" id="1.10.1200.10:FF:000016">
    <property type="entry name" value="Non-ribosomal peptide synthase"/>
    <property type="match status" value="1"/>
</dbReference>
<dbReference type="PROSITE" id="PS00455">
    <property type="entry name" value="AMP_BINDING"/>
    <property type="match status" value="1"/>
</dbReference>
<evidence type="ECO:0000256" key="2">
    <source>
        <dbReference type="ARBA" id="ARBA00022553"/>
    </source>
</evidence>
<dbReference type="Proteomes" id="UP000321514">
    <property type="component" value="Unassembled WGS sequence"/>
</dbReference>
<dbReference type="EMBL" id="FOIB01000003">
    <property type="protein sequence ID" value="SET82957.1"/>
    <property type="molecule type" value="Genomic_DNA"/>
</dbReference>
<dbReference type="Pfam" id="PF13193">
    <property type="entry name" value="AMP-binding_C"/>
    <property type="match status" value="1"/>
</dbReference>
<evidence type="ECO:0000259" key="3">
    <source>
        <dbReference type="PROSITE" id="PS50075"/>
    </source>
</evidence>
<dbReference type="EMBL" id="BJXR01000039">
    <property type="protein sequence ID" value="GEN10424.1"/>
    <property type="molecule type" value="Genomic_DNA"/>
</dbReference>
<dbReference type="GO" id="GO:0043041">
    <property type="term" value="P:amino acid activation for nonribosomal peptide biosynthetic process"/>
    <property type="evidence" value="ECO:0007669"/>
    <property type="project" value="TreeGrafter"/>
</dbReference>
<dbReference type="GO" id="GO:0005737">
    <property type="term" value="C:cytoplasm"/>
    <property type="evidence" value="ECO:0007669"/>
    <property type="project" value="TreeGrafter"/>
</dbReference>
<organism evidence="4 7">
    <name type="scientific">Myxococcus fulvus</name>
    <dbReference type="NCBI Taxonomy" id="33"/>
    <lineage>
        <taxon>Bacteria</taxon>
        <taxon>Pseudomonadati</taxon>
        <taxon>Myxococcota</taxon>
        <taxon>Myxococcia</taxon>
        <taxon>Myxococcales</taxon>
        <taxon>Cystobacterineae</taxon>
        <taxon>Myxococcaceae</taxon>
        <taxon>Myxococcus</taxon>
    </lineage>
</organism>
<evidence type="ECO:0000256" key="1">
    <source>
        <dbReference type="ARBA" id="ARBA00022450"/>
    </source>
</evidence>
<dbReference type="InterPro" id="IPR020806">
    <property type="entry name" value="PKS_PP-bd"/>
</dbReference>
<evidence type="ECO:0000313" key="5">
    <source>
        <dbReference type="EMBL" id="SET82957.1"/>
    </source>
</evidence>
<reference evidence="5 6" key="1">
    <citation type="submission" date="2016-10" db="EMBL/GenBank/DDBJ databases">
        <authorList>
            <person name="Varghese N."/>
            <person name="Submissions S."/>
        </authorList>
    </citation>
    <scope>NUCLEOTIDE SEQUENCE [LARGE SCALE GENOMIC DNA]</scope>
    <source>
        <strain evidence="5 6">DSM 16525</strain>
    </source>
</reference>
<dbReference type="Pfam" id="PF00668">
    <property type="entry name" value="Condensation"/>
    <property type="match status" value="1"/>
</dbReference>
<gene>
    <name evidence="4" type="ORF">MFU01_54610</name>
    <name evidence="5" type="ORF">SAMN05443572_103408</name>
</gene>
<dbReference type="FunFam" id="3.40.50.12780:FF:000012">
    <property type="entry name" value="Non-ribosomal peptide synthetase"/>
    <property type="match status" value="1"/>
</dbReference>
<dbReference type="Proteomes" id="UP000183760">
    <property type="component" value="Unassembled WGS sequence"/>
</dbReference>
<dbReference type="Gene3D" id="3.40.50.980">
    <property type="match status" value="2"/>
</dbReference>
<proteinExistence type="predicted"/>
<dbReference type="SUPFAM" id="SSF47336">
    <property type="entry name" value="ACP-like"/>
    <property type="match status" value="1"/>
</dbReference>
<dbReference type="InterPro" id="IPR045851">
    <property type="entry name" value="AMP-bd_C_sf"/>
</dbReference>
<dbReference type="InterPro" id="IPR010071">
    <property type="entry name" value="AA_adenyl_dom"/>
</dbReference>
<dbReference type="FunFam" id="3.30.300.30:FF:000010">
    <property type="entry name" value="Enterobactin synthetase component F"/>
    <property type="match status" value="1"/>
</dbReference>
<dbReference type="RefSeq" id="WP_074952384.1">
    <property type="nucleotide sequence ID" value="NZ_BJXR01000039.1"/>
</dbReference>
<dbReference type="SUPFAM" id="SSF56801">
    <property type="entry name" value="Acetyl-CoA synthetase-like"/>
    <property type="match status" value="1"/>
</dbReference>
<dbReference type="SMART" id="SM00823">
    <property type="entry name" value="PKS_PP"/>
    <property type="match status" value="1"/>
</dbReference>
<dbReference type="AlphaFoldDB" id="A0A511T8C7"/>
<dbReference type="STRING" id="1334629.MFUL124B02_23220"/>
<reference evidence="4 7" key="2">
    <citation type="submission" date="2019-07" db="EMBL/GenBank/DDBJ databases">
        <title>Whole genome shotgun sequence of Myxococcus fulvus NBRC 100333.</title>
        <authorList>
            <person name="Hosoyama A."/>
            <person name="Uohara A."/>
            <person name="Ohji S."/>
            <person name="Ichikawa N."/>
        </authorList>
    </citation>
    <scope>NUCLEOTIDE SEQUENCE [LARGE SCALE GENOMIC DNA]</scope>
    <source>
        <strain evidence="4 7">NBRC 100333</strain>
    </source>
</reference>
<dbReference type="GO" id="GO:0031177">
    <property type="term" value="F:phosphopantetheine binding"/>
    <property type="evidence" value="ECO:0007669"/>
    <property type="project" value="InterPro"/>
</dbReference>
<comment type="caution">
    <text evidence="4">The sequence shown here is derived from an EMBL/GenBank/DDBJ whole genome shotgun (WGS) entry which is preliminary data.</text>
</comment>
<dbReference type="InterPro" id="IPR001242">
    <property type="entry name" value="Condensation_dom"/>
</dbReference>
<dbReference type="GO" id="GO:0072330">
    <property type="term" value="P:monocarboxylic acid biosynthetic process"/>
    <property type="evidence" value="ECO:0007669"/>
    <property type="project" value="UniProtKB-ARBA"/>
</dbReference>
<keyword evidence="1" id="KW-0596">Phosphopantetheine</keyword>
<name>A0A511T8C7_MYXFU</name>
<keyword evidence="2" id="KW-0597">Phosphoprotein</keyword>
<dbReference type="PANTHER" id="PTHR45527">
    <property type="entry name" value="NONRIBOSOMAL PEPTIDE SYNTHETASE"/>
    <property type="match status" value="1"/>
</dbReference>
<dbReference type="InterPro" id="IPR025110">
    <property type="entry name" value="AMP-bd_C"/>
</dbReference>
<dbReference type="GO" id="GO:0003824">
    <property type="term" value="F:catalytic activity"/>
    <property type="evidence" value="ECO:0007669"/>
    <property type="project" value="InterPro"/>
</dbReference>
<evidence type="ECO:0000313" key="7">
    <source>
        <dbReference type="Proteomes" id="UP000321514"/>
    </source>
</evidence>
<dbReference type="SUPFAM" id="SSF52777">
    <property type="entry name" value="CoA-dependent acyltransferases"/>
    <property type="match status" value="2"/>
</dbReference>
<dbReference type="OrthoDB" id="9757540at2"/>
<dbReference type="CDD" id="cd19531">
    <property type="entry name" value="LCL_NRPS-like"/>
    <property type="match status" value="1"/>
</dbReference>
<dbReference type="Gene3D" id="1.10.1200.10">
    <property type="entry name" value="ACP-like"/>
    <property type="match status" value="1"/>
</dbReference>
<dbReference type="FunFam" id="3.40.50.980:FF:000001">
    <property type="entry name" value="Non-ribosomal peptide synthetase"/>
    <property type="match status" value="1"/>
</dbReference>
<sequence length="1088" mass="120720">MTATKDTLDLLNSLSPEKRAQVLKSLKQEALQTQSPRITRRADPHAPVPVSLAQNRLWLFEQLRPGGHAYNEVSALRLEGTLDVAVLERGLQEIVRRHEVLRTSFAEGAEGPVQLITPTVATRLHIVDLGGLAEVEQSRELQRLIDAESRRPFDLTKGSLLRTTLFQLGARKSVLLTVVHHIVLDGWSIGVFQRELAELYRELSAGRPSPLRELPIQYADYAVWQRQWMKDDVLQRQLEYWTRQLKDAPPLLTLPFANPRPETERFAGAREYFTLDEQVSKGLSALSRRLNASLFMTLLAGFQTLLYRYTGQTDIPVGTVVANREQPELEQLIGFFVNTLVLRGDLGGNPRFEELVERTRATALAAFEHQSLPFEKLVDALKPERSLGYNPLFQVMFILQNMPSADLTLPGLTLSPLEIGSVTAKYDLTLVMDETPHGLHGHWEYNSDLFDADTLRRMSGHLEVLLRAVVENGTRPLAELPLLPEAEERRLLVEWNQTQPAALPLPPSLHLLFEDQAARTPEAVAVAHAGQRLSYRELDERANQLAHHLRGLGVGPGKLVGVCLQRAPELLVALLGVLKAGGAYVPLDPSYPPLRLGFMLEDSKATVLVTQDSLRTRFATHGARVVCVDTDGSDLARQRKERPTPLAGENDLAYVIYTSGSTGMPKGVQVTHRNVVHSTIARWTYYREPVSSFLLLSSYAFDSSVAGIFWTLSQGGTLVLPEGEGLPDLGALGGLLSAHRVSHLLCIPSVYSLLLQQARPEDLASLKTVMVAGEACPPRLFEQHRGVIPSADLFNEYGPTEATVWCTVHKLEEVPRRASVPIGRPISDTRVYLLDAHLHPVPIGVPGELHVGGPGVTRGYLNHPELTAARFIRDPSSQDTEARLYKTGDLARYLPDGSLEFLGRIDDQVKVRGFRVELGEVEAVLSRLPSVREAVVSVRDDERENKRLVGYVVVDAGVSLTALREAALQQLPSHAVPSELVQVDSLPRLPNGKVDRKSLPAPETLRVTTQASSQTQWTELQRTIAALWKEAINVESVSLDDNFFQIGGDSLSVVRVFNRLREAVDKELSITHLFKHPTIRALSAFIEP</sequence>
<dbReference type="FunFam" id="3.30.559.10:FF:000012">
    <property type="entry name" value="Non-ribosomal peptide synthetase"/>
    <property type="match status" value="1"/>
</dbReference>
<keyword evidence="6" id="KW-1185">Reference proteome</keyword>
<dbReference type="Pfam" id="PF00501">
    <property type="entry name" value="AMP-binding"/>
    <property type="match status" value="1"/>
</dbReference>
<evidence type="ECO:0000313" key="4">
    <source>
        <dbReference type="EMBL" id="GEN10424.1"/>
    </source>
</evidence>
<dbReference type="CDD" id="cd05930">
    <property type="entry name" value="A_NRPS"/>
    <property type="match status" value="1"/>
</dbReference>
<feature type="domain" description="Carrier" evidence="3">
    <location>
        <begin position="1015"/>
        <end position="1088"/>
    </location>
</feature>
<dbReference type="Gene3D" id="3.30.559.30">
    <property type="entry name" value="Nonribosomal peptide synthetase, condensation domain"/>
    <property type="match status" value="1"/>
</dbReference>
<dbReference type="InterPro" id="IPR023213">
    <property type="entry name" value="CAT-like_dom_sf"/>
</dbReference>
<dbReference type="FunFam" id="2.30.38.10:FF:000001">
    <property type="entry name" value="Non-ribosomal peptide synthetase PvdI"/>
    <property type="match status" value="1"/>
</dbReference>
<dbReference type="InterPro" id="IPR009081">
    <property type="entry name" value="PP-bd_ACP"/>
</dbReference>
<dbReference type="NCBIfam" id="TIGR01733">
    <property type="entry name" value="AA-adenyl-dom"/>
    <property type="match status" value="1"/>
</dbReference>
<evidence type="ECO:0000313" key="6">
    <source>
        <dbReference type="Proteomes" id="UP000183760"/>
    </source>
</evidence>
<dbReference type="GO" id="GO:0044550">
    <property type="term" value="P:secondary metabolite biosynthetic process"/>
    <property type="evidence" value="ECO:0007669"/>
    <property type="project" value="UniProtKB-ARBA"/>
</dbReference>
<dbReference type="PROSITE" id="PS50075">
    <property type="entry name" value="CARRIER"/>
    <property type="match status" value="1"/>
</dbReference>
<dbReference type="Pfam" id="PF00550">
    <property type="entry name" value="PP-binding"/>
    <property type="match status" value="1"/>
</dbReference>
<dbReference type="InterPro" id="IPR036736">
    <property type="entry name" value="ACP-like_sf"/>
</dbReference>
<dbReference type="InterPro" id="IPR020845">
    <property type="entry name" value="AMP-binding_CS"/>
</dbReference>
<protein>
    <submittedName>
        <fullName evidence="5">Amino acid adenylation domain-containing protein</fullName>
    </submittedName>
</protein>
<dbReference type="Gene3D" id="3.30.300.30">
    <property type="match status" value="1"/>
</dbReference>
<dbReference type="Gene3D" id="2.30.38.10">
    <property type="entry name" value="Luciferase, Domain 3"/>
    <property type="match status" value="1"/>
</dbReference>
<dbReference type="PANTHER" id="PTHR45527:SF1">
    <property type="entry name" value="FATTY ACID SYNTHASE"/>
    <property type="match status" value="1"/>
</dbReference>
<accession>A0A511T8C7</accession>
<dbReference type="Gene3D" id="3.30.559.10">
    <property type="entry name" value="Chloramphenicol acetyltransferase-like domain"/>
    <property type="match status" value="1"/>
</dbReference>